<comment type="caution">
    <text evidence="2">The sequence shown here is derived from an EMBL/GenBank/DDBJ whole genome shotgun (WGS) entry which is preliminary data.</text>
</comment>
<dbReference type="Pfam" id="PF16593">
    <property type="entry name" value="Cas9-BH"/>
    <property type="match status" value="1"/>
</dbReference>
<feature type="domain" description="CRISPR-associated endonuclease Cas9 bridge helix" evidence="1">
    <location>
        <begin position="59"/>
        <end position="94"/>
    </location>
</feature>
<dbReference type="RefSeq" id="WP_251742295.1">
    <property type="nucleotide sequence ID" value="NZ_JBHUOJ010000041.1"/>
</dbReference>
<keyword evidence="3" id="KW-1185">Reference proteome</keyword>
<evidence type="ECO:0000313" key="2">
    <source>
        <dbReference type="EMBL" id="MFD2835552.1"/>
    </source>
</evidence>
<dbReference type="Gene3D" id="3.30.420.10">
    <property type="entry name" value="Ribonuclease H-like superfamily/Ribonuclease H"/>
    <property type="match status" value="1"/>
</dbReference>
<gene>
    <name evidence="2" type="ORF">ACFSYS_19825</name>
</gene>
<accession>A0ABW5XA66</accession>
<dbReference type="InterPro" id="IPR032239">
    <property type="entry name" value="Cas9-BH"/>
</dbReference>
<dbReference type="Proteomes" id="UP001597438">
    <property type="component" value="Unassembled WGS sequence"/>
</dbReference>
<reference evidence="3" key="1">
    <citation type="journal article" date="2019" name="Int. J. Syst. Evol. Microbiol.">
        <title>The Global Catalogue of Microorganisms (GCM) 10K type strain sequencing project: providing services to taxonomists for standard genome sequencing and annotation.</title>
        <authorList>
            <consortium name="The Broad Institute Genomics Platform"/>
            <consortium name="The Broad Institute Genome Sequencing Center for Infectious Disease"/>
            <person name="Wu L."/>
            <person name="Ma J."/>
        </authorList>
    </citation>
    <scope>NUCLEOTIDE SEQUENCE [LARGE SCALE GENOMIC DNA]</scope>
    <source>
        <strain evidence="3">KCTC 52925</strain>
    </source>
</reference>
<name>A0ABW5XA66_9FLAO</name>
<organism evidence="2 3">
    <name type="scientific">Christiangramia antarctica</name>
    <dbReference type="NCBI Taxonomy" id="2058158"/>
    <lineage>
        <taxon>Bacteria</taxon>
        <taxon>Pseudomonadati</taxon>
        <taxon>Bacteroidota</taxon>
        <taxon>Flavobacteriia</taxon>
        <taxon>Flavobacteriales</taxon>
        <taxon>Flavobacteriaceae</taxon>
        <taxon>Christiangramia</taxon>
    </lineage>
</organism>
<evidence type="ECO:0000259" key="1">
    <source>
        <dbReference type="Pfam" id="PF16593"/>
    </source>
</evidence>
<protein>
    <recommendedName>
        <fullName evidence="1">CRISPR-associated endonuclease Cas9 bridge helix domain-containing protein</fullName>
    </recommendedName>
</protein>
<dbReference type="EMBL" id="JBHUOJ010000041">
    <property type="protein sequence ID" value="MFD2835552.1"/>
    <property type="molecule type" value="Genomic_DNA"/>
</dbReference>
<proteinExistence type="predicted"/>
<sequence>MKRILGLDLGTNSIGWALIEILNDGTKRIIKLGSRIIPMGQNELSDFGKGVINSATAARTGFRGTRRLYQRDNLRRERLHRVLNILGYLPEHYSKSIDFDKRFGQFKKETEPKLAYRQDEEGKFHFIFQESFNEMIDEFKAYG</sequence>
<dbReference type="InterPro" id="IPR036397">
    <property type="entry name" value="RNaseH_sf"/>
</dbReference>
<evidence type="ECO:0000313" key="3">
    <source>
        <dbReference type="Proteomes" id="UP001597438"/>
    </source>
</evidence>